<keyword evidence="1" id="KW-0472">Membrane</keyword>
<reference evidence="3" key="1">
    <citation type="submission" date="2017-01" db="EMBL/GenBank/DDBJ databases">
        <authorList>
            <person name="Varghese N."/>
            <person name="Submissions S."/>
        </authorList>
    </citation>
    <scope>NUCLEOTIDE SEQUENCE [LARGE SCALE GENOMIC DNA]</scope>
    <source>
        <strain evidence="3">DSM 23145</strain>
    </source>
</reference>
<protein>
    <recommendedName>
        <fullName evidence="4">DUF393 domain-containing protein</fullName>
    </recommendedName>
</protein>
<dbReference type="RefSeq" id="WP_143745503.1">
    <property type="nucleotide sequence ID" value="NZ_FTOI01000003.1"/>
</dbReference>
<accession>A0A1N7KLB0</accession>
<evidence type="ECO:0000256" key="1">
    <source>
        <dbReference type="SAM" id="Phobius"/>
    </source>
</evidence>
<organism evidence="2 3">
    <name type="scientific">Kaistella chaponensis</name>
    <dbReference type="NCBI Taxonomy" id="713588"/>
    <lineage>
        <taxon>Bacteria</taxon>
        <taxon>Pseudomonadati</taxon>
        <taxon>Bacteroidota</taxon>
        <taxon>Flavobacteriia</taxon>
        <taxon>Flavobacteriales</taxon>
        <taxon>Weeksellaceae</taxon>
        <taxon>Chryseobacterium group</taxon>
        <taxon>Kaistella</taxon>
    </lineage>
</organism>
<dbReference type="AlphaFoldDB" id="A0A1N7KLB0"/>
<evidence type="ECO:0000313" key="2">
    <source>
        <dbReference type="EMBL" id="SIS62296.1"/>
    </source>
</evidence>
<evidence type="ECO:0008006" key="4">
    <source>
        <dbReference type="Google" id="ProtNLM"/>
    </source>
</evidence>
<name>A0A1N7KLB0_9FLAO</name>
<keyword evidence="1" id="KW-1133">Transmembrane helix</keyword>
<feature type="transmembrane region" description="Helical" evidence="1">
    <location>
        <begin position="166"/>
        <end position="186"/>
    </location>
</feature>
<gene>
    <name evidence="2" type="ORF">SAMN05421789_103258</name>
</gene>
<dbReference type="OrthoDB" id="671850at2"/>
<proteinExistence type="predicted"/>
<evidence type="ECO:0000313" key="3">
    <source>
        <dbReference type="Proteomes" id="UP000185839"/>
    </source>
</evidence>
<keyword evidence="3" id="KW-1185">Reference proteome</keyword>
<dbReference type="STRING" id="713588.SAMN05421789_103258"/>
<dbReference type="Proteomes" id="UP000185839">
    <property type="component" value="Unassembled WGS sequence"/>
</dbReference>
<keyword evidence="1" id="KW-0812">Transmembrane</keyword>
<feature type="transmembrane region" description="Helical" evidence="1">
    <location>
        <begin position="136"/>
        <end position="154"/>
    </location>
</feature>
<feature type="transmembrane region" description="Helical" evidence="1">
    <location>
        <begin position="193"/>
        <end position="214"/>
    </location>
</feature>
<dbReference type="EMBL" id="FTOI01000003">
    <property type="protein sequence ID" value="SIS62296.1"/>
    <property type="molecule type" value="Genomic_DNA"/>
</dbReference>
<sequence>MKTLQNHTLIYDKDCPMCTLYSGTFIKCGMLENDGRENFSEMSAKNELIIDYERAKNEIALINQNSGEVRYGLDSLLVIIGNSFPSLEKIGRLKPLYWFFKKCYSFISYNRKVIVPSSELMTEKSCVPSFNLKYRLLYIFFALSFSTIVFKSFFLKISPLDRNFQIIEYGIALLLVGQIIYQLFILKNNFLNYLGNLMTVFLAGSLLLLPFLFLDSNRDISLMYFFLDVIMVFEIHRRYLILRK</sequence>
<feature type="transmembrane region" description="Helical" evidence="1">
    <location>
        <begin position="220"/>
        <end position="236"/>
    </location>
</feature>